<dbReference type="Gene3D" id="6.10.140.1330">
    <property type="match status" value="1"/>
</dbReference>
<evidence type="ECO:0000256" key="12">
    <source>
        <dbReference type="ARBA" id="ARBA00040570"/>
    </source>
</evidence>
<feature type="domain" description="Cation/H+ exchanger transmembrane" evidence="18">
    <location>
        <begin position="142"/>
        <end position="374"/>
    </location>
</feature>
<evidence type="ECO:0000256" key="5">
    <source>
        <dbReference type="ARBA" id="ARBA00022692"/>
    </source>
</evidence>
<feature type="chain" id="PRO_5034149521" description="Sodium/hydrogen exchanger 8" evidence="17">
    <location>
        <begin position="24"/>
        <end position="599"/>
    </location>
</feature>
<evidence type="ECO:0000256" key="13">
    <source>
        <dbReference type="ARBA" id="ARBA00042291"/>
    </source>
</evidence>
<dbReference type="Ensembl" id="ENSSLUT00000010381.1">
    <property type="protein sequence ID" value="ENSSLUP00000010062.1"/>
    <property type="gene ID" value="ENSSLUG00000004133.1"/>
</dbReference>
<dbReference type="PANTHER" id="PTHR10110">
    <property type="entry name" value="SODIUM/HYDROGEN EXCHANGER"/>
    <property type="match status" value="1"/>
</dbReference>
<name>A0A8C9XFH0_SANLU</name>
<feature type="transmembrane region" description="Helical" evidence="16">
    <location>
        <begin position="432"/>
        <end position="449"/>
    </location>
</feature>
<sequence length="599" mass="67158">MQGVNHKVVLLSFLLLFVNPCAPERAERENSLDLHERDDDGGDVHHAQVENQQTLAKNTKEDGHDSIGPQKDGQSVSKSNDTDNYGNETLHSTTPAVKPTTLAPPTAKPILPVQTGVKAQEEEQSSGLTIFFSLLVIGICIILVHLLIKFKLHFLPESVAVVSLGEYFLWNEEEMFRPNMFFLLLLPPIIFESGYSLHKGNFFQNIGSITLFAVIGTTISAFIVGGGIYFLGQADVIYKMSMTDSFAFGSLISAVDPVATIAIFNALNVDPVLNMLVFGESILNDAVSIVLTNTAEGFSRSDNSTVTGWETFWQAMGYFLKMFFGSAALGTLTGLISALFLKHFDLRKTPSLEFGMMIIFAYLPYGLAEGIKLSETCVFAFLGLSIFSFPHKFELSFVIWCIVLVLLGRAVNIFPLTFLLNFFRDHKITPKMMFIMWFSGLRGAIPYALSLHLGLEPIEKRQLIGTTTIIIVLFTILLMGGGTMPLIRIMDIEESQSRRKSKKDINLSKTEKMGNTIESEHLSELTEEEYEAHIYQRQDLKGFMWLDAKYLNPFFTRRLTQEDLLHGRIQMKTLTNKWYEEVRQGPSGSEDDDDEAELL</sequence>
<dbReference type="InterPro" id="IPR004709">
    <property type="entry name" value="NaH_exchanger"/>
</dbReference>
<dbReference type="PRINTS" id="PR01084">
    <property type="entry name" value="NAHEXCHNGR"/>
</dbReference>
<evidence type="ECO:0000313" key="19">
    <source>
        <dbReference type="Ensembl" id="ENSSLUP00000010062.1"/>
    </source>
</evidence>
<feature type="region of interest" description="Disordered" evidence="15">
    <location>
        <begin position="54"/>
        <end position="107"/>
    </location>
</feature>
<evidence type="ECO:0000256" key="6">
    <source>
        <dbReference type="ARBA" id="ARBA00022989"/>
    </source>
</evidence>
<feature type="signal peptide" evidence="17">
    <location>
        <begin position="1"/>
        <end position="23"/>
    </location>
</feature>
<dbReference type="GO" id="GO:0051453">
    <property type="term" value="P:regulation of intracellular pH"/>
    <property type="evidence" value="ECO:0007669"/>
    <property type="project" value="TreeGrafter"/>
</dbReference>
<keyword evidence="3" id="KW-0813">Transport</keyword>
<feature type="transmembrane region" description="Helical" evidence="16">
    <location>
        <begin position="180"/>
        <end position="197"/>
    </location>
</feature>
<keyword evidence="10 16" id="KW-0472">Membrane</keyword>
<keyword evidence="6 16" id="KW-1133">Transmembrane helix</keyword>
<dbReference type="InterPro" id="IPR006153">
    <property type="entry name" value="Cation/H_exchanger_TM"/>
</dbReference>
<comment type="subcellular location">
    <subcellularLocation>
        <location evidence="1">Golgi apparatus membrane</location>
        <topology evidence="1">Multi-pass membrane protein</topology>
    </subcellularLocation>
</comment>
<evidence type="ECO:0000256" key="11">
    <source>
        <dbReference type="ARBA" id="ARBA00023201"/>
    </source>
</evidence>
<keyword evidence="11" id="KW-0739">Sodium transport</keyword>
<feature type="compositionally biased region" description="Polar residues" evidence="15">
    <location>
        <begin position="72"/>
        <end position="92"/>
    </location>
</feature>
<keyword evidence="5 16" id="KW-0812">Transmembrane</keyword>
<evidence type="ECO:0000256" key="10">
    <source>
        <dbReference type="ARBA" id="ARBA00023136"/>
    </source>
</evidence>
<feature type="transmembrane region" description="Helical" evidence="16">
    <location>
        <begin position="395"/>
        <end position="420"/>
    </location>
</feature>
<evidence type="ECO:0000256" key="9">
    <source>
        <dbReference type="ARBA" id="ARBA00023065"/>
    </source>
</evidence>
<reference evidence="19" key="2">
    <citation type="submission" date="2025-09" db="UniProtKB">
        <authorList>
            <consortium name="Ensembl"/>
        </authorList>
    </citation>
    <scope>IDENTIFICATION</scope>
</reference>
<dbReference type="AlphaFoldDB" id="A0A8C9XFH0"/>
<keyword evidence="9" id="KW-0406">Ion transport</keyword>
<evidence type="ECO:0000256" key="8">
    <source>
        <dbReference type="ARBA" id="ARBA00023053"/>
    </source>
</evidence>
<feature type="transmembrane region" description="Helical" evidence="16">
    <location>
        <begin position="318"/>
        <end position="341"/>
    </location>
</feature>
<evidence type="ECO:0000256" key="2">
    <source>
        <dbReference type="ARBA" id="ARBA00007367"/>
    </source>
</evidence>
<feature type="compositionally biased region" description="Low complexity" evidence="15">
    <location>
        <begin position="93"/>
        <end position="107"/>
    </location>
</feature>
<dbReference type="GeneTree" id="ENSGT00940000157210"/>
<feature type="transmembrane region" description="Helical" evidence="16">
    <location>
        <begin position="209"/>
        <end position="232"/>
    </location>
</feature>
<feature type="transmembrane region" description="Helical" evidence="16">
    <location>
        <begin position="128"/>
        <end position="148"/>
    </location>
</feature>
<dbReference type="PANTHER" id="PTHR10110:SF191">
    <property type="entry name" value="SODIUM_HYDROGEN EXCHANGER 8"/>
    <property type="match status" value="1"/>
</dbReference>
<evidence type="ECO:0000256" key="17">
    <source>
        <dbReference type="SAM" id="SignalP"/>
    </source>
</evidence>
<evidence type="ECO:0000256" key="16">
    <source>
        <dbReference type="SAM" id="Phobius"/>
    </source>
</evidence>
<feature type="transmembrane region" description="Helical" evidence="16">
    <location>
        <begin position="362"/>
        <end position="389"/>
    </location>
</feature>
<protein>
    <recommendedName>
        <fullName evidence="12">Sodium/hydrogen exchanger 8</fullName>
    </recommendedName>
    <alternativeName>
        <fullName evidence="13">Na(+)/H(+) exchanger 8</fullName>
    </alternativeName>
    <alternativeName>
        <fullName evidence="14">Solute carrier family 9 member 8</fullName>
    </alternativeName>
</protein>
<feature type="transmembrane region" description="Helical" evidence="16">
    <location>
        <begin position="469"/>
        <end position="490"/>
    </location>
</feature>
<keyword evidence="8" id="KW-0915">Sodium</keyword>
<evidence type="ECO:0000256" key="1">
    <source>
        <dbReference type="ARBA" id="ARBA00004653"/>
    </source>
</evidence>
<dbReference type="Proteomes" id="UP000694568">
    <property type="component" value="Unplaced"/>
</dbReference>
<keyword evidence="4" id="KW-0050">Antiport</keyword>
<evidence type="ECO:0000313" key="20">
    <source>
        <dbReference type="Proteomes" id="UP000694568"/>
    </source>
</evidence>
<gene>
    <name evidence="19" type="primary">slc9a8</name>
</gene>
<evidence type="ECO:0000259" key="18">
    <source>
        <dbReference type="Pfam" id="PF00999"/>
    </source>
</evidence>
<reference evidence="19" key="1">
    <citation type="submission" date="2025-08" db="UniProtKB">
        <authorList>
            <consortium name="Ensembl"/>
        </authorList>
    </citation>
    <scope>IDENTIFICATION</scope>
</reference>
<keyword evidence="20" id="KW-1185">Reference proteome</keyword>
<keyword evidence="17" id="KW-0732">Signal</keyword>
<dbReference type="GO" id="GO:0000139">
    <property type="term" value="C:Golgi membrane"/>
    <property type="evidence" value="ECO:0007669"/>
    <property type="project" value="UniProtKB-SubCell"/>
</dbReference>
<evidence type="ECO:0000256" key="3">
    <source>
        <dbReference type="ARBA" id="ARBA00022448"/>
    </source>
</evidence>
<feature type="transmembrane region" description="Helical" evidence="16">
    <location>
        <begin position="244"/>
        <end position="267"/>
    </location>
</feature>
<keyword evidence="7" id="KW-0333">Golgi apparatus</keyword>
<evidence type="ECO:0000256" key="14">
    <source>
        <dbReference type="ARBA" id="ARBA00042692"/>
    </source>
</evidence>
<evidence type="ECO:0000256" key="4">
    <source>
        <dbReference type="ARBA" id="ARBA00022449"/>
    </source>
</evidence>
<evidence type="ECO:0000256" key="7">
    <source>
        <dbReference type="ARBA" id="ARBA00023034"/>
    </source>
</evidence>
<evidence type="ECO:0000256" key="15">
    <source>
        <dbReference type="SAM" id="MobiDB-lite"/>
    </source>
</evidence>
<accession>A0A8C9XFH0</accession>
<dbReference type="GO" id="GO:0015385">
    <property type="term" value="F:sodium:proton antiporter activity"/>
    <property type="evidence" value="ECO:0007669"/>
    <property type="project" value="InterPro"/>
</dbReference>
<organism evidence="19 20">
    <name type="scientific">Sander lucioperca</name>
    <name type="common">Pike-perch</name>
    <name type="synonym">Perca lucioperca</name>
    <dbReference type="NCBI Taxonomy" id="283035"/>
    <lineage>
        <taxon>Eukaryota</taxon>
        <taxon>Metazoa</taxon>
        <taxon>Chordata</taxon>
        <taxon>Craniata</taxon>
        <taxon>Vertebrata</taxon>
        <taxon>Euteleostomi</taxon>
        <taxon>Actinopterygii</taxon>
        <taxon>Neopterygii</taxon>
        <taxon>Teleostei</taxon>
        <taxon>Neoteleostei</taxon>
        <taxon>Acanthomorphata</taxon>
        <taxon>Eupercaria</taxon>
        <taxon>Perciformes</taxon>
        <taxon>Percoidei</taxon>
        <taxon>Percidae</taxon>
        <taxon>Luciopercinae</taxon>
        <taxon>Sander</taxon>
    </lineage>
</organism>
<comment type="similarity">
    <text evidence="2">Belongs to the monovalent cation:proton antiporter 1 (CPA1) transporter (TC 2.A.36) family.</text>
</comment>
<dbReference type="Pfam" id="PF00999">
    <property type="entry name" value="Na_H_Exchanger"/>
    <property type="match status" value="1"/>
</dbReference>
<dbReference type="GO" id="GO:0015386">
    <property type="term" value="F:potassium:proton antiporter activity"/>
    <property type="evidence" value="ECO:0007669"/>
    <property type="project" value="TreeGrafter"/>
</dbReference>
<dbReference type="InterPro" id="IPR018422">
    <property type="entry name" value="Cation/H_exchanger_CPA1"/>
</dbReference>
<proteinExistence type="inferred from homology"/>